<dbReference type="RefSeq" id="XP_024741136.1">
    <property type="nucleotide sequence ID" value="XM_024876700.1"/>
</dbReference>
<evidence type="ECO:0000256" key="2">
    <source>
        <dbReference type="ARBA" id="ARBA00022679"/>
    </source>
</evidence>
<evidence type="ECO:0000313" key="9">
    <source>
        <dbReference type="Proteomes" id="UP000235371"/>
    </source>
</evidence>
<dbReference type="InterPro" id="IPR019734">
    <property type="entry name" value="TPR_rpt"/>
</dbReference>
<dbReference type="GO" id="GO:0045862">
    <property type="term" value="P:positive regulation of proteolysis"/>
    <property type="evidence" value="ECO:0007669"/>
    <property type="project" value="TreeGrafter"/>
</dbReference>
<protein>
    <submittedName>
        <fullName evidence="8">U-box-domain-containing protein</fullName>
    </submittedName>
</protein>
<dbReference type="EMBL" id="KZ613769">
    <property type="protein sequence ID" value="PMD64232.1"/>
    <property type="molecule type" value="Genomic_DNA"/>
</dbReference>
<dbReference type="Pfam" id="PF04564">
    <property type="entry name" value="U-box"/>
    <property type="match status" value="1"/>
</dbReference>
<evidence type="ECO:0000256" key="6">
    <source>
        <dbReference type="PROSITE-ProRule" id="PRU00339"/>
    </source>
</evidence>
<sequence length="295" mass="33029">MAGQDTAADPAKALECKEKGNKCFQAGDYHGAEELYSKAISYDPTNPLLYTNRTLALLKLHRFPLAITLSQQCISLSPPPSISLKAHFQLAQAQIALHHPSEALESAKIAHSLCVEEVIVGGKGANNIGPITELVLRCKKELWELREEERLRSRPSLLNELVAGLERDREAYISVLRAEGKGKDVEIESVKERYKGKIGELRRTFELAGVNGEEGKRRKVPDWCLDDITFSVMLDPVVTKTGQSYDRSSIMEHLKRSPTDPLTREPLRVEDLRPNLALKAACEEFLEENGWAVDW</sequence>
<accession>A0A2J6TMM7</accession>
<dbReference type="PANTHER" id="PTHR46803">
    <property type="entry name" value="E3 UBIQUITIN-PROTEIN LIGASE CHIP"/>
    <property type="match status" value="1"/>
</dbReference>
<dbReference type="SUPFAM" id="SSF57850">
    <property type="entry name" value="RING/U-box"/>
    <property type="match status" value="1"/>
</dbReference>
<dbReference type="GO" id="GO:0006515">
    <property type="term" value="P:protein quality control for misfolded or incompletely synthesized proteins"/>
    <property type="evidence" value="ECO:0007669"/>
    <property type="project" value="TreeGrafter"/>
</dbReference>
<evidence type="ECO:0000256" key="3">
    <source>
        <dbReference type="ARBA" id="ARBA00022737"/>
    </source>
</evidence>
<dbReference type="AlphaFoldDB" id="A0A2J6TMM7"/>
<evidence type="ECO:0000256" key="4">
    <source>
        <dbReference type="ARBA" id="ARBA00022786"/>
    </source>
</evidence>
<gene>
    <name evidence="8" type="ORF">K444DRAFT_555322</name>
</gene>
<dbReference type="STRING" id="1095630.A0A2J6TMM7"/>
<dbReference type="GO" id="GO:0043161">
    <property type="term" value="P:proteasome-mediated ubiquitin-dependent protein catabolic process"/>
    <property type="evidence" value="ECO:0007669"/>
    <property type="project" value="TreeGrafter"/>
</dbReference>
<dbReference type="GO" id="GO:0061630">
    <property type="term" value="F:ubiquitin protein ligase activity"/>
    <property type="evidence" value="ECO:0007669"/>
    <property type="project" value="UniProtKB-EC"/>
</dbReference>
<dbReference type="Proteomes" id="UP000235371">
    <property type="component" value="Unassembled WGS sequence"/>
</dbReference>
<dbReference type="Pfam" id="PF13414">
    <property type="entry name" value="TPR_11"/>
    <property type="match status" value="1"/>
</dbReference>
<dbReference type="GeneID" id="36584779"/>
<dbReference type="Gene3D" id="1.25.40.10">
    <property type="entry name" value="Tetratricopeptide repeat domain"/>
    <property type="match status" value="1"/>
</dbReference>
<dbReference type="InterPro" id="IPR003613">
    <property type="entry name" value="Ubox_domain"/>
</dbReference>
<keyword evidence="6" id="KW-0802">TPR repeat</keyword>
<keyword evidence="3" id="KW-0677">Repeat</keyword>
<dbReference type="Gene3D" id="3.30.40.10">
    <property type="entry name" value="Zinc/RING finger domain, C3HC4 (zinc finger)"/>
    <property type="match status" value="1"/>
</dbReference>
<evidence type="ECO:0000313" key="8">
    <source>
        <dbReference type="EMBL" id="PMD64232.1"/>
    </source>
</evidence>
<organism evidence="8 9">
    <name type="scientific">Hyaloscypha bicolor E</name>
    <dbReference type="NCBI Taxonomy" id="1095630"/>
    <lineage>
        <taxon>Eukaryota</taxon>
        <taxon>Fungi</taxon>
        <taxon>Dikarya</taxon>
        <taxon>Ascomycota</taxon>
        <taxon>Pezizomycotina</taxon>
        <taxon>Leotiomycetes</taxon>
        <taxon>Helotiales</taxon>
        <taxon>Hyaloscyphaceae</taxon>
        <taxon>Hyaloscypha</taxon>
        <taxon>Hyaloscypha bicolor</taxon>
    </lineage>
</organism>
<dbReference type="GO" id="GO:0051087">
    <property type="term" value="F:protein-folding chaperone binding"/>
    <property type="evidence" value="ECO:0007669"/>
    <property type="project" value="TreeGrafter"/>
</dbReference>
<dbReference type="PROSITE" id="PS50005">
    <property type="entry name" value="TPR"/>
    <property type="match status" value="1"/>
</dbReference>
<dbReference type="SMART" id="SM00028">
    <property type="entry name" value="TPR"/>
    <property type="match status" value="3"/>
</dbReference>
<dbReference type="InterPro" id="IPR013083">
    <property type="entry name" value="Znf_RING/FYVE/PHD"/>
</dbReference>
<evidence type="ECO:0000256" key="1">
    <source>
        <dbReference type="ARBA" id="ARBA00000900"/>
    </source>
</evidence>
<reference evidence="8 9" key="1">
    <citation type="submission" date="2016-04" db="EMBL/GenBank/DDBJ databases">
        <title>A degradative enzymes factory behind the ericoid mycorrhizal symbiosis.</title>
        <authorList>
            <consortium name="DOE Joint Genome Institute"/>
            <person name="Martino E."/>
            <person name="Morin E."/>
            <person name="Grelet G."/>
            <person name="Kuo A."/>
            <person name="Kohler A."/>
            <person name="Daghino S."/>
            <person name="Barry K."/>
            <person name="Choi C."/>
            <person name="Cichocki N."/>
            <person name="Clum A."/>
            <person name="Copeland A."/>
            <person name="Hainaut M."/>
            <person name="Haridas S."/>
            <person name="Labutti K."/>
            <person name="Lindquist E."/>
            <person name="Lipzen A."/>
            <person name="Khouja H.-R."/>
            <person name="Murat C."/>
            <person name="Ohm R."/>
            <person name="Olson A."/>
            <person name="Spatafora J."/>
            <person name="Veneault-Fourrey C."/>
            <person name="Henrissat B."/>
            <person name="Grigoriev I."/>
            <person name="Martin F."/>
            <person name="Perotto S."/>
        </authorList>
    </citation>
    <scope>NUCLEOTIDE SEQUENCE [LARGE SCALE GENOMIC DNA]</scope>
    <source>
        <strain evidence="8 9">E</strain>
    </source>
</reference>
<proteinExistence type="predicted"/>
<dbReference type="OrthoDB" id="629492at2759"/>
<feature type="repeat" description="TPR" evidence="6">
    <location>
        <begin position="13"/>
        <end position="46"/>
    </location>
</feature>
<dbReference type="GO" id="GO:0000209">
    <property type="term" value="P:protein polyubiquitination"/>
    <property type="evidence" value="ECO:0007669"/>
    <property type="project" value="TreeGrafter"/>
</dbReference>
<dbReference type="GO" id="GO:0005737">
    <property type="term" value="C:cytoplasm"/>
    <property type="evidence" value="ECO:0007669"/>
    <property type="project" value="TreeGrafter"/>
</dbReference>
<feature type="domain" description="U-box" evidence="7">
    <location>
        <begin position="219"/>
        <end position="292"/>
    </location>
</feature>
<comment type="catalytic activity">
    <reaction evidence="1">
        <text>S-ubiquitinyl-[E2 ubiquitin-conjugating enzyme]-L-cysteine + [acceptor protein]-L-lysine = [E2 ubiquitin-conjugating enzyme]-L-cysteine + N(6)-ubiquitinyl-[acceptor protein]-L-lysine.</text>
        <dbReference type="EC" id="2.3.2.27"/>
    </reaction>
</comment>
<evidence type="ECO:0000256" key="5">
    <source>
        <dbReference type="ARBA" id="ARBA00023110"/>
    </source>
</evidence>
<dbReference type="PROSITE" id="PS51698">
    <property type="entry name" value="U_BOX"/>
    <property type="match status" value="1"/>
</dbReference>
<dbReference type="GO" id="GO:0071218">
    <property type="term" value="P:cellular response to misfolded protein"/>
    <property type="evidence" value="ECO:0007669"/>
    <property type="project" value="TreeGrafter"/>
</dbReference>
<evidence type="ECO:0000259" key="7">
    <source>
        <dbReference type="PROSITE" id="PS51698"/>
    </source>
</evidence>
<keyword evidence="9" id="KW-1185">Reference proteome</keyword>
<keyword evidence="2" id="KW-0808">Transferase</keyword>
<keyword evidence="5" id="KW-0697">Rotamase</keyword>
<dbReference type="SUPFAM" id="SSF48452">
    <property type="entry name" value="TPR-like"/>
    <property type="match status" value="1"/>
</dbReference>
<dbReference type="SMART" id="SM00504">
    <property type="entry name" value="Ubox"/>
    <property type="match status" value="1"/>
</dbReference>
<dbReference type="InParanoid" id="A0A2J6TMM7"/>
<keyword evidence="5" id="KW-0413">Isomerase</keyword>
<dbReference type="GO" id="GO:0003755">
    <property type="term" value="F:peptidyl-prolyl cis-trans isomerase activity"/>
    <property type="evidence" value="ECO:0007669"/>
    <property type="project" value="UniProtKB-KW"/>
</dbReference>
<dbReference type="InterPro" id="IPR011990">
    <property type="entry name" value="TPR-like_helical_dom_sf"/>
</dbReference>
<name>A0A2J6TMM7_9HELO</name>
<keyword evidence="4" id="KW-0833">Ubl conjugation pathway</keyword>
<dbReference type="PANTHER" id="PTHR46803:SF2">
    <property type="entry name" value="E3 UBIQUITIN-PROTEIN LIGASE CHIP"/>
    <property type="match status" value="1"/>
</dbReference>